<feature type="compositionally biased region" description="Basic and acidic residues" evidence="1">
    <location>
        <begin position="27"/>
        <end position="38"/>
    </location>
</feature>
<sequence>MKIFKKWWFWLILVVVIVAIAGASGKREKDNQAADTKPDTTTVSSIPSSTPEPNPVDQAKRDIDNKTREYIKKYDSTSIKEIMINEHMGTDDPDDYIVLAHLSFDAKNRAKTAKDMIDMYASDLAANLAKSKNVTEVTVFWEVPYLKEGINIAKTNFLRKGDNIYIENAWHDPNIFGREDKR</sequence>
<gene>
    <name evidence="2" type="ORF">SHELLY_31</name>
</gene>
<protein>
    <submittedName>
        <fullName evidence="2">Uncharacterized protein</fullName>
    </submittedName>
</protein>
<proteinExistence type="predicted"/>
<feature type="region of interest" description="Disordered" evidence="1">
    <location>
        <begin position="27"/>
        <end position="62"/>
    </location>
</feature>
<name>A0A0C5AC49_9CAUD</name>
<evidence type="ECO:0000313" key="2">
    <source>
        <dbReference type="EMBL" id="AJK27951.1"/>
    </source>
</evidence>
<dbReference type="Proteomes" id="UP000032134">
    <property type="component" value="Segment"/>
</dbReference>
<reference evidence="2 3" key="1">
    <citation type="journal article" date="2015" name="Genome Announc.">
        <title>Genome Sequences of Six Paenibacillus larvae Siphoviridae Phages.</title>
        <authorList>
            <person name="Carson S."/>
            <person name="Bruff E."/>
            <person name="DeFoor W."/>
            <person name="Dums J."/>
            <person name="Groth A."/>
            <person name="Hatfield T."/>
            <person name="Iyer A."/>
            <person name="Joshi K."/>
            <person name="McAdams S."/>
            <person name="Miles D."/>
            <person name="Miller D."/>
            <person name="Oufkir A."/>
            <person name="Raynor B."/>
            <person name="Riley S."/>
            <person name="Roland S."/>
            <person name="Rozier H."/>
            <person name="Talley S."/>
            <person name="Miller E.S."/>
        </authorList>
    </citation>
    <scope>NUCLEOTIDE SEQUENCE [LARGE SCALE GENOMIC DNA]</scope>
</reference>
<keyword evidence="3" id="KW-1185">Reference proteome</keyword>
<feature type="compositionally biased region" description="Low complexity" evidence="1">
    <location>
        <begin position="39"/>
        <end position="51"/>
    </location>
</feature>
<evidence type="ECO:0000256" key="1">
    <source>
        <dbReference type="SAM" id="MobiDB-lite"/>
    </source>
</evidence>
<accession>A0A0C5AC49</accession>
<organism evidence="2 3">
    <name type="scientific">Paenibacillus phage Shelly</name>
    <dbReference type="NCBI Taxonomy" id="1589754"/>
    <lineage>
        <taxon>Viruses</taxon>
        <taxon>Duplodnaviria</taxon>
        <taxon>Heunggongvirae</taxon>
        <taxon>Uroviricota</taxon>
        <taxon>Caudoviricetes</taxon>
        <taxon>Fernvirus</taxon>
        <taxon>Fernvirus shelly</taxon>
    </lineage>
</organism>
<dbReference type="EMBL" id="KP296795">
    <property type="protein sequence ID" value="AJK27951.1"/>
    <property type="molecule type" value="Genomic_DNA"/>
</dbReference>
<evidence type="ECO:0000313" key="3">
    <source>
        <dbReference type="Proteomes" id="UP000032134"/>
    </source>
</evidence>